<accession>A0ABW0VQH7</accession>
<evidence type="ECO:0000313" key="3">
    <source>
        <dbReference type="Proteomes" id="UP001596047"/>
    </source>
</evidence>
<feature type="transmembrane region" description="Helical" evidence="1">
    <location>
        <begin position="55"/>
        <end position="72"/>
    </location>
</feature>
<reference evidence="3" key="1">
    <citation type="journal article" date="2019" name="Int. J. Syst. Evol. Microbiol.">
        <title>The Global Catalogue of Microorganisms (GCM) 10K type strain sequencing project: providing services to taxonomists for standard genome sequencing and annotation.</title>
        <authorList>
            <consortium name="The Broad Institute Genomics Platform"/>
            <consortium name="The Broad Institute Genome Sequencing Center for Infectious Disease"/>
            <person name="Wu L."/>
            <person name="Ma J."/>
        </authorList>
    </citation>
    <scope>NUCLEOTIDE SEQUENCE [LARGE SCALE GENOMIC DNA]</scope>
    <source>
        <strain evidence="3">CGMCC 1.3240</strain>
    </source>
</reference>
<organism evidence="2 3">
    <name type="scientific">Paenibacillus solisilvae</name>
    <dbReference type="NCBI Taxonomy" id="2486751"/>
    <lineage>
        <taxon>Bacteria</taxon>
        <taxon>Bacillati</taxon>
        <taxon>Bacillota</taxon>
        <taxon>Bacilli</taxon>
        <taxon>Bacillales</taxon>
        <taxon>Paenibacillaceae</taxon>
        <taxon>Paenibacillus</taxon>
    </lineage>
</organism>
<keyword evidence="1" id="KW-0472">Membrane</keyword>
<feature type="transmembrane region" description="Helical" evidence="1">
    <location>
        <begin position="199"/>
        <end position="221"/>
    </location>
</feature>
<dbReference type="Proteomes" id="UP001596047">
    <property type="component" value="Unassembled WGS sequence"/>
</dbReference>
<evidence type="ECO:0008006" key="4">
    <source>
        <dbReference type="Google" id="ProtNLM"/>
    </source>
</evidence>
<sequence>MQSSLLATLLGQGFLHSLLVSLALIFMVLAVAIWFMEFSGWTISRKGFVRNGLKWNATTIALVAVSGALYIAGRPLAINLIPGIGGLNPSLSIAQALSVLFGLPGAIGVTFSMPIGDAISGALTLGSIAGCLSHTYITWLTYKICRDADFSKVGNVVSFYLGGIIIAPIIHAITIPGWLDFLHVLPPTIAWGGVTLTILTNQAVIPAIISPILITILYKVVKARGLYWKDLQKVDLQKGLSSSYKSF</sequence>
<feature type="transmembrane region" description="Helical" evidence="1">
    <location>
        <begin position="119"/>
        <end position="142"/>
    </location>
</feature>
<proteinExistence type="predicted"/>
<keyword evidence="1" id="KW-1133">Transmembrane helix</keyword>
<comment type="caution">
    <text evidence="2">The sequence shown here is derived from an EMBL/GenBank/DDBJ whole genome shotgun (WGS) entry which is preliminary data.</text>
</comment>
<protein>
    <recommendedName>
        <fullName evidence="4">QueT transporter family protein</fullName>
    </recommendedName>
</protein>
<dbReference type="RefSeq" id="WP_379186179.1">
    <property type="nucleotide sequence ID" value="NZ_JBHSOW010000006.1"/>
</dbReference>
<feature type="transmembrane region" description="Helical" evidence="1">
    <location>
        <begin position="93"/>
        <end position="113"/>
    </location>
</feature>
<feature type="transmembrane region" description="Helical" evidence="1">
    <location>
        <begin position="154"/>
        <end position="179"/>
    </location>
</feature>
<dbReference type="EMBL" id="JBHSOW010000006">
    <property type="protein sequence ID" value="MFC5647723.1"/>
    <property type="molecule type" value="Genomic_DNA"/>
</dbReference>
<keyword evidence="1" id="KW-0812">Transmembrane</keyword>
<name>A0ABW0VQH7_9BACL</name>
<keyword evidence="3" id="KW-1185">Reference proteome</keyword>
<gene>
    <name evidence="2" type="ORF">ACFPYJ_01065</name>
</gene>
<feature type="transmembrane region" description="Helical" evidence="1">
    <location>
        <begin position="12"/>
        <end position="35"/>
    </location>
</feature>
<evidence type="ECO:0000256" key="1">
    <source>
        <dbReference type="SAM" id="Phobius"/>
    </source>
</evidence>
<evidence type="ECO:0000313" key="2">
    <source>
        <dbReference type="EMBL" id="MFC5647723.1"/>
    </source>
</evidence>